<keyword evidence="2" id="KW-1185">Reference proteome</keyword>
<organism evidence="1 2">
    <name type="scientific">Tanacetum coccineum</name>
    <dbReference type="NCBI Taxonomy" id="301880"/>
    <lineage>
        <taxon>Eukaryota</taxon>
        <taxon>Viridiplantae</taxon>
        <taxon>Streptophyta</taxon>
        <taxon>Embryophyta</taxon>
        <taxon>Tracheophyta</taxon>
        <taxon>Spermatophyta</taxon>
        <taxon>Magnoliopsida</taxon>
        <taxon>eudicotyledons</taxon>
        <taxon>Gunneridae</taxon>
        <taxon>Pentapetalae</taxon>
        <taxon>asterids</taxon>
        <taxon>campanulids</taxon>
        <taxon>Asterales</taxon>
        <taxon>Asteraceae</taxon>
        <taxon>Asteroideae</taxon>
        <taxon>Anthemideae</taxon>
        <taxon>Anthemidinae</taxon>
        <taxon>Tanacetum</taxon>
    </lineage>
</organism>
<accession>A0ABQ5I4V7</accession>
<protein>
    <submittedName>
        <fullName evidence="1">Uncharacterized protein</fullName>
    </submittedName>
</protein>
<name>A0ABQ5I4V7_9ASTR</name>
<gene>
    <name evidence="1" type="ORF">Tco_1089920</name>
</gene>
<evidence type="ECO:0000313" key="1">
    <source>
        <dbReference type="EMBL" id="GJT94402.1"/>
    </source>
</evidence>
<comment type="caution">
    <text evidence="1">The sequence shown here is derived from an EMBL/GenBank/DDBJ whole genome shotgun (WGS) entry which is preliminary data.</text>
</comment>
<proteinExistence type="predicted"/>
<dbReference type="Proteomes" id="UP001151760">
    <property type="component" value="Unassembled WGS sequence"/>
</dbReference>
<dbReference type="EMBL" id="BQNB010020293">
    <property type="protein sequence ID" value="GJT94402.1"/>
    <property type="molecule type" value="Genomic_DNA"/>
</dbReference>
<reference evidence="1" key="1">
    <citation type="journal article" date="2022" name="Int. J. Mol. Sci.">
        <title>Draft Genome of Tanacetum Coccineum: Genomic Comparison of Closely Related Tanacetum-Family Plants.</title>
        <authorList>
            <person name="Yamashiro T."/>
            <person name="Shiraishi A."/>
            <person name="Nakayama K."/>
            <person name="Satake H."/>
        </authorList>
    </citation>
    <scope>NUCLEOTIDE SEQUENCE</scope>
</reference>
<sequence length="177" mass="19849">MLGRSCKGSGQRTGKRKLCKAEFRRSKLSNLLPEGPSNSEEIYYEPLPFGGTTRGQEVVRGLTREKQSLHPAIEKRLQISKDSMSKSRKLCGGRNTEILTTRLINKQRDDNVMTIKSSSSWTSDAMHNKDPPDTDAESFKKISISISHGDKTRYLLTFSLQLDDIEHVSSPAPAFAY</sequence>
<reference evidence="1" key="2">
    <citation type="submission" date="2022-01" db="EMBL/GenBank/DDBJ databases">
        <authorList>
            <person name="Yamashiro T."/>
            <person name="Shiraishi A."/>
            <person name="Satake H."/>
            <person name="Nakayama K."/>
        </authorList>
    </citation>
    <scope>NUCLEOTIDE SEQUENCE</scope>
</reference>
<evidence type="ECO:0000313" key="2">
    <source>
        <dbReference type="Proteomes" id="UP001151760"/>
    </source>
</evidence>